<protein>
    <submittedName>
        <fullName evidence="1">Uncharacterized protein</fullName>
    </submittedName>
</protein>
<dbReference type="AlphaFoldDB" id="A0AA36NK41"/>
<gene>
    <name evidence="1" type="ORF">EVOR1521_LOCUS27670</name>
</gene>
<dbReference type="Proteomes" id="UP001178507">
    <property type="component" value="Unassembled WGS sequence"/>
</dbReference>
<reference evidence="1" key="1">
    <citation type="submission" date="2023-08" db="EMBL/GenBank/DDBJ databases">
        <authorList>
            <person name="Chen Y."/>
            <person name="Shah S."/>
            <person name="Dougan E. K."/>
            <person name="Thang M."/>
            <person name="Chan C."/>
        </authorList>
    </citation>
    <scope>NUCLEOTIDE SEQUENCE</scope>
</reference>
<accession>A0AA36NK41</accession>
<evidence type="ECO:0000313" key="2">
    <source>
        <dbReference type="Proteomes" id="UP001178507"/>
    </source>
</evidence>
<keyword evidence="2" id="KW-1185">Reference proteome</keyword>
<dbReference type="EMBL" id="CAUJNA010003585">
    <property type="protein sequence ID" value="CAJ1405473.1"/>
    <property type="molecule type" value="Genomic_DNA"/>
</dbReference>
<sequence>MVNAVWAYAQVVFCRQRLLDSIGETAILHSSEWHPRDLANAVQARARLVAVDKAPTSAASKASLAQIWRMNQQDLANSAWCFTSLEAQGAASLGATAGRLLELLEASPELPEAARDVALLAWALAKLALAELPVMGAAAALSLRQIRARSSGPQASSNTAWAFATSATRSEPLSGATARLSLEKLVELDAQELTNTSWALAEARHRSLALIEASSVALGQFLGEGMSQEEASRGGYAMAWAQDRHGRPDLTRKLVSQFMAEAKCHSMAWGLVIQDEEWRRRAPPKGAAAALQAMYRTADFGVR</sequence>
<comment type="caution">
    <text evidence="1">The sequence shown here is derived from an EMBL/GenBank/DDBJ whole genome shotgun (WGS) entry which is preliminary data.</text>
</comment>
<organism evidence="1 2">
    <name type="scientific">Effrenium voratum</name>
    <dbReference type="NCBI Taxonomy" id="2562239"/>
    <lineage>
        <taxon>Eukaryota</taxon>
        <taxon>Sar</taxon>
        <taxon>Alveolata</taxon>
        <taxon>Dinophyceae</taxon>
        <taxon>Suessiales</taxon>
        <taxon>Symbiodiniaceae</taxon>
        <taxon>Effrenium</taxon>
    </lineage>
</organism>
<evidence type="ECO:0000313" key="1">
    <source>
        <dbReference type="EMBL" id="CAJ1405473.1"/>
    </source>
</evidence>
<proteinExistence type="predicted"/>
<name>A0AA36NK41_9DINO</name>